<dbReference type="GO" id="GO:0004765">
    <property type="term" value="F:shikimate kinase activity"/>
    <property type="evidence" value="ECO:0007669"/>
    <property type="project" value="UniProtKB-UniRule"/>
</dbReference>
<dbReference type="PANTHER" id="PTHR21087:SF16">
    <property type="entry name" value="SHIKIMATE KINASE 1, CHLOROPLASTIC"/>
    <property type="match status" value="1"/>
</dbReference>
<evidence type="ECO:0000256" key="9">
    <source>
        <dbReference type="ARBA" id="ARBA00023141"/>
    </source>
</evidence>
<keyword evidence="13" id="KW-1185">Reference proteome</keyword>
<dbReference type="SUPFAM" id="SSF52540">
    <property type="entry name" value="P-loop containing nucleoside triphosphate hydrolases"/>
    <property type="match status" value="1"/>
</dbReference>
<dbReference type="GO" id="GO:0005829">
    <property type="term" value="C:cytosol"/>
    <property type="evidence" value="ECO:0007669"/>
    <property type="project" value="TreeGrafter"/>
</dbReference>
<dbReference type="InterPro" id="IPR027417">
    <property type="entry name" value="P-loop_NTPase"/>
</dbReference>
<dbReference type="Gene3D" id="3.40.50.300">
    <property type="entry name" value="P-loop containing nucleotide triphosphate hydrolases"/>
    <property type="match status" value="1"/>
</dbReference>
<comment type="similarity">
    <text evidence="2 11">Belongs to the shikimate kinase family.</text>
</comment>
<comment type="cofactor">
    <cofactor evidence="11">
        <name>Mg(2+)</name>
        <dbReference type="ChEBI" id="CHEBI:18420"/>
    </cofactor>
    <text evidence="11">Binds 1 Mg(2+) ion per subunit.</text>
</comment>
<dbReference type="InterPro" id="IPR023000">
    <property type="entry name" value="Shikimate_kinase_CS"/>
</dbReference>
<dbReference type="HAMAP" id="MF_00109">
    <property type="entry name" value="Shikimate_kinase"/>
    <property type="match status" value="1"/>
</dbReference>
<evidence type="ECO:0000256" key="2">
    <source>
        <dbReference type="ARBA" id="ARBA00006997"/>
    </source>
</evidence>
<comment type="pathway">
    <text evidence="1 11">Metabolic intermediate biosynthesis; chorismate biosynthesis; chorismate from D-erythrose 4-phosphate and phosphoenolpyruvate: step 5/7.</text>
</comment>
<dbReference type="InterPro" id="IPR031322">
    <property type="entry name" value="Shikimate/glucono_kinase"/>
</dbReference>
<keyword evidence="6 11" id="KW-0547">Nucleotide-binding</keyword>
<keyword evidence="4 11" id="KW-0028">Amino-acid biosynthesis</keyword>
<feature type="binding site" evidence="11">
    <location>
        <position position="116"/>
    </location>
    <ligand>
        <name>ATP</name>
        <dbReference type="ChEBI" id="CHEBI:30616"/>
    </ligand>
</feature>
<dbReference type="GO" id="GO:0009073">
    <property type="term" value="P:aromatic amino acid family biosynthetic process"/>
    <property type="evidence" value="ECO:0007669"/>
    <property type="project" value="UniProtKB-KW"/>
</dbReference>
<dbReference type="PANTHER" id="PTHR21087">
    <property type="entry name" value="SHIKIMATE KINASE"/>
    <property type="match status" value="1"/>
</dbReference>
<dbReference type="GO" id="GO:0000287">
    <property type="term" value="F:magnesium ion binding"/>
    <property type="evidence" value="ECO:0007669"/>
    <property type="project" value="UniProtKB-UniRule"/>
</dbReference>
<dbReference type="RefSeq" id="WP_321536513.1">
    <property type="nucleotide sequence ID" value="NZ_JARGDL010000017.1"/>
</dbReference>
<protein>
    <recommendedName>
        <fullName evidence="3 11">Shikimate kinase</fullName>
        <shortName evidence="11">SK</shortName>
        <ecNumber evidence="3 11">2.7.1.71</ecNumber>
    </recommendedName>
</protein>
<dbReference type="EMBL" id="JARGDL010000017">
    <property type="protein sequence ID" value="MDF1612742.1"/>
    <property type="molecule type" value="Genomic_DNA"/>
</dbReference>
<evidence type="ECO:0000256" key="6">
    <source>
        <dbReference type="ARBA" id="ARBA00022741"/>
    </source>
</evidence>
<feature type="binding site" evidence="11">
    <location>
        <position position="32"/>
    </location>
    <ligand>
        <name>substrate</name>
    </ligand>
</feature>
<dbReference type="Proteomes" id="UP001221302">
    <property type="component" value="Unassembled WGS sequence"/>
</dbReference>
<feature type="binding site" evidence="11">
    <location>
        <position position="56"/>
    </location>
    <ligand>
        <name>substrate</name>
    </ligand>
</feature>
<name>A0AAE3P2T5_9BACT</name>
<feature type="binding site" evidence="11">
    <location>
        <position position="78"/>
    </location>
    <ligand>
        <name>substrate</name>
    </ligand>
</feature>
<keyword evidence="7 11" id="KW-0418">Kinase</keyword>
<evidence type="ECO:0000256" key="10">
    <source>
        <dbReference type="ARBA" id="ARBA00048567"/>
    </source>
</evidence>
<evidence type="ECO:0000256" key="8">
    <source>
        <dbReference type="ARBA" id="ARBA00022840"/>
    </source>
</evidence>
<evidence type="ECO:0000313" key="12">
    <source>
        <dbReference type="EMBL" id="MDF1612742.1"/>
    </source>
</evidence>
<dbReference type="AlphaFoldDB" id="A0AAE3P2T5"/>
<keyword evidence="5 11" id="KW-0808">Transferase</keyword>
<feature type="binding site" evidence="11">
    <location>
        <position position="14"/>
    </location>
    <ligand>
        <name>Mg(2+)</name>
        <dbReference type="ChEBI" id="CHEBI:18420"/>
    </ligand>
</feature>
<comment type="caution">
    <text evidence="12">The sequence shown here is derived from an EMBL/GenBank/DDBJ whole genome shotgun (WGS) entry which is preliminary data.</text>
</comment>
<accession>A0AAE3P2T5</accession>
<comment type="catalytic activity">
    <reaction evidence="10 11">
        <text>shikimate + ATP = 3-phosphoshikimate + ADP + H(+)</text>
        <dbReference type="Rhea" id="RHEA:13121"/>
        <dbReference type="ChEBI" id="CHEBI:15378"/>
        <dbReference type="ChEBI" id="CHEBI:30616"/>
        <dbReference type="ChEBI" id="CHEBI:36208"/>
        <dbReference type="ChEBI" id="CHEBI:145989"/>
        <dbReference type="ChEBI" id="CHEBI:456216"/>
        <dbReference type="EC" id="2.7.1.71"/>
    </reaction>
</comment>
<dbReference type="CDD" id="cd00464">
    <property type="entry name" value="SK"/>
    <property type="match status" value="1"/>
</dbReference>
<evidence type="ECO:0000313" key="13">
    <source>
        <dbReference type="Proteomes" id="UP001221302"/>
    </source>
</evidence>
<dbReference type="GO" id="GO:0008652">
    <property type="term" value="P:amino acid biosynthetic process"/>
    <property type="evidence" value="ECO:0007669"/>
    <property type="project" value="UniProtKB-KW"/>
</dbReference>
<keyword evidence="9 11" id="KW-0057">Aromatic amino acid biosynthesis</keyword>
<comment type="subunit">
    <text evidence="11">Monomer.</text>
</comment>
<keyword evidence="11" id="KW-0963">Cytoplasm</keyword>
<feature type="binding site" evidence="11">
    <location>
        <begin position="10"/>
        <end position="15"/>
    </location>
    <ligand>
        <name>ATP</name>
        <dbReference type="ChEBI" id="CHEBI:30616"/>
    </ligand>
</feature>
<dbReference type="InterPro" id="IPR000623">
    <property type="entry name" value="Shikimate_kinase/TSH1"/>
</dbReference>
<proteinExistence type="inferred from homology"/>
<gene>
    <name evidence="11" type="primary">aroK</name>
    <name evidence="12" type="ORF">P0M35_11320</name>
</gene>
<evidence type="ECO:0000256" key="1">
    <source>
        <dbReference type="ARBA" id="ARBA00004842"/>
    </source>
</evidence>
<evidence type="ECO:0000256" key="7">
    <source>
        <dbReference type="ARBA" id="ARBA00022777"/>
    </source>
</evidence>
<evidence type="ECO:0000256" key="11">
    <source>
        <dbReference type="HAMAP-Rule" id="MF_00109"/>
    </source>
</evidence>
<comment type="caution">
    <text evidence="11">Lacks conserved residue(s) required for the propagation of feature annotation.</text>
</comment>
<feature type="binding site" evidence="11">
    <location>
        <position position="143"/>
    </location>
    <ligand>
        <name>substrate</name>
    </ligand>
</feature>
<evidence type="ECO:0000256" key="4">
    <source>
        <dbReference type="ARBA" id="ARBA00022605"/>
    </source>
</evidence>
<dbReference type="PRINTS" id="PR01100">
    <property type="entry name" value="SHIKIMTKNASE"/>
</dbReference>
<reference evidence="12" key="1">
    <citation type="submission" date="2023-03" db="EMBL/GenBank/DDBJ databases">
        <title>Stygiobacter electus gen. nov., sp. nov., facultatively anaerobic thermotolerant bacterium of the class Ignavibacteria from a well of Yessentuki mineral water deposit.</title>
        <authorList>
            <person name="Podosokorskaya O.A."/>
            <person name="Elcheninov A.G."/>
            <person name="Petrova N.F."/>
            <person name="Zavarzina D.G."/>
            <person name="Kublanov I.V."/>
            <person name="Merkel A.Y."/>
        </authorList>
    </citation>
    <scope>NUCLEOTIDE SEQUENCE</scope>
    <source>
        <strain evidence="12">09-Me</strain>
    </source>
</reference>
<dbReference type="Pfam" id="PF01202">
    <property type="entry name" value="SKI"/>
    <property type="match status" value="1"/>
</dbReference>
<dbReference type="GO" id="GO:0009423">
    <property type="term" value="P:chorismate biosynthetic process"/>
    <property type="evidence" value="ECO:0007669"/>
    <property type="project" value="UniProtKB-UniRule"/>
</dbReference>
<evidence type="ECO:0000256" key="5">
    <source>
        <dbReference type="ARBA" id="ARBA00022679"/>
    </source>
</evidence>
<sequence length="182" mass="21152">MKIYLTGFMTSGKSTIGPILANVLGYDFYDLDKEIEESEKLSVVEIFEKYGEKYFREAESKILNELSKKDNLVISLGGGTIVNQKNFDMMKNSGTIIYLKVSPNTLYKRLKHKTDRPIFKDLVLNNKNEAEFIKRISELMEKRKQYYEMADIIIDTELTSFGKTVDRIAKKIFYLNNEKNKS</sequence>
<comment type="subcellular location">
    <subcellularLocation>
        <location evidence="11">Cytoplasm</location>
    </subcellularLocation>
</comment>
<keyword evidence="8 11" id="KW-0067">ATP-binding</keyword>
<dbReference type="EC" id="2.7.1.71" evidence="3 11"/>
<comment type="function">
    <text evidence="11">Catalyzes the specific phosphorylation of the 3-hydroxyl group of shikimic acid using ATP as a cosubstrate.</text>
</comment>
<dbReference type="GO" id="GO:0005524">
    <property type="term" value="F:ATP binding"/>
    <property type="evidence" value="ECO:0007669"/>
    <property type="project" value="UniProtKB-UniRule"/>
</dbReference>
<organism evidence="12 13">
    <name type="scientific">Stygiobacter electus</name>
    <dbReference type="NCBI Taxonomy" id="3032292"/>
    <lineage>
        <taxon>Bacteria</taxon>
        <taxon>Pseudomonadati</taxon>
        <taxon>Ignavibacteriota</taxon>
        <taxon>Ignavibacteria</taxon>
        <taxon>Ignavibacteriales</taxon>
        <taxon>Melioribacteraceae</taxon>
        <taxon>Stygiobacter</taxon>
    </lineage>
</organism>
<keyword evidence="11" id="KW-0460">Magnesium</keyword>
<evidence type="ECO:0000256" key="3">
    <source>
        <dbReference type="ARBA" id="ARBA00012154"/>
    </source>
</evidence>
<dbReference type="PROSITE" id="PS01128">
    <property type="entry name" value="SHIKIMATE_KINASE"/>
    <property type="match status" value="1"/>
</dbReference>
<keyword evidence="11" id="KW-0479">Metal-binding</keyword>